<evidence type="ECO:0000313" key="2">
    <source>
        <dbReference type="EMBL" id="GEQ84745.1"/>
    </source>
</evidence>
<dbReference type="AlphaFoldDB" id="A0A5J4FXG8"/>
<proteinExistence type="predicted"/>
<dbReference type="Gene3D" id="3.40.50.720">
    <property type="entry name" value="NAD(P)-binding Rossmann-like Domain"/>
    <property type="match status" value="1"/>
</dbReference>
<evidence type="ECO:0000313" key="3">
    <source>
        <dbReference type="Proteomes" id="UP000326994"/>
    </source>
</evidence>
<dbReference type="InterPro" id="IPR006115">
    <property type="entry name" value="6PGDH_NADP-bd"/>
</dbReference>
<dbReference type="RefSeq" id="WP_151892689.1">
    <property type="nucleotide sequence ID" value="NZ_BKCF01000001.1"/>
</dbReference>
<dbReference type="InterPro" id="IPR051783">
    <property type="entry name" value="NAD(P)-dependent_oxidoreduct"/>
</dbReference>
<accession>A0A5J4FXG8</accession>
<dbReference type="Pfam" id="PF03446">
    <property type="entry name" value="NAD_binding_2"/>
    <property type="match status" value="1"/>
</dbReference>
<reference evidence="2 3" key="1">
    <citation type="submission" date="2019-08" db="EMBL/GenBank/DDBJ databases">
        <title>Ulvibacter marinistellae sp. nov., isolated from a starfish, Patiria pectinifera.</title>
        <authorList>
            <person name="Kawano K."/>
            <person name="Ushijima N."/>
            <person name="Kihara M."/>
            <person name="Itoh H."/>
        </authorList>
    </citation>
    <scope>NUCLEOTIDE SEQUENCE [LARGE SCALE GENOMIC DNA]</scope>
    <source>
        <strain evidence="2 3">KK4</strain>
    </source>
</reference>
<dbReference type="EMBL" id="BKCF01000001">
    <property type="protein sequence ID" value="GEQ84745.1"/>
    <property type="molecule type" value="Genomic_DNA"/>
</dbReference>
<dbReference type="InterPro" id="IPR036291">
    <property type="entry name" value="NAD(P)-bd_dom_sf"/>
</dbReference>
<feature type="domain" description="6-phosphogluconate dehydrogenase NADP-binding" evidence="1">
    <location>
        <begin position="4"/>
        <end position="79"/>
    </location>
</feature>
<gene>
    <name evidence="2" type="primary">yeeZ</name>
    <name evidence="2" type="ORF">ULMS_02530</name>
</gene>
<name>A0A5J4FXG8_9FLAO</name>
<sequence length="269" mass="29663">MSKTIAIAGLGWLGKPLAQHLMILGYKVKGSVTSQKKAGGLQNNGIDAYAVNITEEGVLGSPQGFLKNTDVLIIMIPPGLRRNSGADYVLKMSHFLAEIKQSKIEKVVFISSTSVYGDEQGVVTEKDIPEPNTEAGRQLFKVEQLFFNTPDFKTSILRFGGLMGGTRQPVKYLAGRKDLNGGNDAVNLIHRNDCIKILLRIINKDSFGTIFNGVHPEHPLKKDFYYSEALKLGLEPPQFSNEEISEGKQVDSLNLKLVLGFEFKNPLNQ</sequence>
<dbReference type="OrthoDB" id="751203at2"/>
<dbReference type="GO" id="GO:0004029">
    <property type="term" value="F:aldehyde dehydrogenase (NAD+) activity"/>
    <property type="evidence" value="ECO:0007669"/>
    <property type="project" value="TreeGrafter"/>
</dbReference>
<dbReference type="GO" id="GO:0005737">
    <property type="term" value="C:cytoplasm"/>
    <property type="evidence" value="ECO:0007669"/>
    <property type="project" value="TreeGrafter"/>
</dbReference>
<dbReference type="GO" id="GO:0050661">
    <property type="term" value="F:NADP binding"/>
    <property type="evidence" value="ECO:0007669"/>
    <property type="project" value="InterPro"/>
</dbReference>
<dbReference type="SUPFAM" id="SSF51735">
    <property type="entry name" value="NAD(P)-binding Rossmann-fold domains"/>
    <property type="match status" value="1"/>
</dbReference>
<dbReference type="PANTHER" id="PTHR48079">
    <property type="entry name" value="PROTEIN YEEZ"/>
    <property type="match status" value="1"/>
</dbReference>
<comment type="caution">
    <text evidence="2">The sequence shown here is derived from an EMBL/GenBank/DDBJ whole genome shotgun (WGS) entry which is preliminary data.</text>
</comment>
<dbReference type="Proteomes" id="UP000326994">
    <property type="component" value="Unassembled WGS sequence"/>
</dbReference>
<dbReference type="PANTHER" id="PTHR48079:SF6">
    <property type="entry name" value="NAD(P)-BINDING DOMAIN-CONTAINING PROTEIN-RELATED"/>
    <property type="match status" value="1"/>
</dbReference>
<keyword evidence="3" id="KW-1185">Reference proteome</keyword>
<protein>
    <submittedName>
        <fullName evidence="2">Epimerase</fullName>
    </submittedName>
</protein>
<organism evidence="2 3">
    <name type="scientific">Patiriisocius marinistellae</name>
    <dbReference type="NCBI Taxonomy" id="2494560"/>
    <lineage>
        <taxon>Bacteria</taxon>
        <taxon>Pseudomonadati</taxon>
        <taxon>Bacteroidota</taxon>
        <taxon>Flavobacteriia</taxon>
        <taxon>Flavobacteriales</taxon>
        <taxon>Flavobacteriaceae</taxon>
        <taxon>Patiriisocius</taxon>
    </lineage>
</organism>
<evidence type="ECO:0000259" key="1">
    <source>
        <dbReference type="Pfam" id="PF03446"/>
    </source>
</evidence>